<reference evidence="1" key="1">
    <citation type="submission" date="2023-07" db="EMBL/GenBank/DDBJ databases">
        <title>Genomic Encyclopedia of Type Strains, Phase IV (KMG-IV): sequencing the most valuable type-strain genomes for metagenomic binning, comparative biology and taxonomic classification.</title>
        <authorList>
            <person name="Goeker M."/>
        </authorList>
    </citation>
    <scope>NUCLEOTIDE SEQUENCE</scope>
    <source>
        <strain evidence="1">DSM 26174</strain>
    </source>
</reference>
<dbReference type="RefSeq" id="WP_309936917.1">
    <property type="nucleotide sequence ID" value="NZ_AP025305.1"/>
</dbReference>
<dbReference type="EMBL" id="JAVDQD010000001">
    <property type="protein sequence ID" value="MDR6237451.1"/>
    <property type="molecule type" value="Genomic_DNA"/>
</dbReference>
<dbReference type="Proteomes" id="UP001185092">
    <property type="component" value="Unassembled WGS sequence"/>
</dbReference>
<gene>
    <name evidence="1" type="ORF">HNQ88_000427</name>
</gene>
<sequence length="260" mass="29844">MKTIIILFLYNILLIIPSIAQEKIILEGTIGKYPIEMELEQNYDQISGRYHYKGKQNYIDLKGSVFNEGIITIVERYNDKVTGEFYITKRGDHWKGKWVGKRNYFIDLTPIKGDLDAYPSDEELKQKLSSDPTGTYVYEEKFIRGGITSNLHSIPQTRYYESFATVKKGEDDKLVISFEVVGGVGFVASLSNETIEPIGDNIYEFRAKDFTDEECHLVFEFKDKNLKIIQKSKAWPCGFGERASADVEMPKVDDKVKLSK</sequence>
<accession>A0AAE3XKK6</accession>
<proteinExistence type="predicted"/>
<evidence type="ECO:0000313" key="1">
    <source>
        <dbReference type="EMBL" id="MDR6237451.1"/>
    </source>
</evidence>
<comment type="caution">
    <text evidence="1">The sequence shown here is derived from an EMBL/GenBank/DDBJ whole genome shotgun (WGS) entry which is preliminary data.</text>
</comment>
<keyword evidence="2" id="KW-1185">Reference proteome</keyword>
<protein>
    <submittedName>
        <fullName evidence="1">Uncharacterized protein</fullName>
    </submittedName>
</protein>
<organism evidence="1 2">
    <name type="scientific">Aureibacter tunicatorum</name>
    <dbReference type="NCBI Taxonomy" id="866807"/>
    <lineage>
        <taxon>Bacteria</taxon>
        <taxon>Pseudomonadati</taxon>
        <taxon>Bacteroidota</taxon>
        <taxon>Cytophagia</taxon>
        <taxon>Cytophagales</taxon>
        <taxon>Persicobacteraceae</taxon>
        <taxon>Aureibacter</taxon>
    </lineage>
</organism>
<evidence type="ECO:0000313" key="2">
    <source>
        <dbReference type="Proteomes" id="UP001185092"/>
    </source>
</evidence>
<dbReference type="AlphaFoldDB" id="A0AAE3XKK6"/>
<name>A0AAE3XKK6_9BACT</name>